<gene>
    <name evidence="1" type="ORF">POF45_16760</name>
</gene>
<proteinExistence type="predicted"/>
<dbReference type="EMBL" id="JARBWL010000002">
    <property type="protein sequence ID" value="MDI2593065.1"/>
    <property type="molecule type" value="Genomic_DNA"/>
</dbReference>
<accession>A0ABT6QQ86</accession>
<name>A0ABT6QQ86_9PSED</name>
<evidence type="ECO:0000313" key="2">
    <source>
        <dbReference type="Proteomes" id="UP001159100"/>
    </source>
</evidence>
<comment type="caution">
    <text evidence="1">The sequence shown here is derived from an EMBL/GenBank/DDBJ whole genome shotgun (WGS) entry which is preliminary data.</text>
</comment>
<protein>
    <submittedName>
        <fullName evidence="1">Uncharacterized protein</fullName>
    </submittedName>
</protein>
<sequence length="109" mass="11641">MKAHQSRVIGAVAVTQQIPAGLHFAQLAIEAQSRRDVLLRGLMAVGGVSDGVGFAIDDFANDRLTVVDGQQDSTLRNRILLTVSHVGTFAKERLLNASLVLVASTDFVN</sequence>
<dbReference type="Proteomes" id="UP001159100">
    <property type="component" value="Unassembled WGS sequence"/>
</dbReference>
<evidence type="ECO:0000313" key="1">
    <source>
        <dbReference type="EMBL" id="MDI2593065.1"/>
    </source>
</evidence>
<dbReference type="RefSeq" id="WP_259503311.1">
    <property type="nucleotide sequence ID" value="NZ_JARBWL010000002.1"/>
</dbReference>
<keyword evidence="2" id="KW-1185">Reference proteome</keyword>
<organism evidence="1 2">
    <name type="scientific">Pseudomonas fungipugnans</name>
    <dbReference type="NCBI Taxonomy" id="3024217"/>
    <lineage>
        <taxon>Bacteria</taxon>
        <taxon>Pseudomonadati</taxon>
        <taxon>Pseudomonadota</taxon>
        <taxon>Gammaproteobacteria</taxon>
        <taxon>Pseudomonadales</taxon>
        <taxon>Pseudomonadaceae</taxon>
        <taxon>Pseudomonas</taxon>
    </lineage>
</organism>
<reference evidence="1 2" key="1">
    <citation type="submission" date="2023-02" db="EMBL/GenBank/DDBJ databases">
        <title>Pseudomonas chrutzelriedensis sp. nov., a potently antifungal strain isolated from moss.</title>
        <authorList>
            <person name="Schnyder A."/>
            <person name="Kalawong R."/>
            <person name="Eberl L."/>
            <person name="Agnoli K."/>
        </authorList>
    </citation>
    <scope>NUCLEOTIDE SEQUENCE [LARGE SCALE GENOMIC DNA]</scope>
    <source>
        <strain evidence="1 2">681</strain>
    </source>
</reference>